<feature type="compositionally biased region" description="Polar residues" evidence="1">
    <location>
        <begin position="220"/>
        <end position="231"/>
    </location>
</feature>
<feature type="compositionally biased region" description="Basic and acidic residues" evidence="1">
    <location>
        <begin position="367"/>
        <end position="400"/>
    </location>
</feature>
<dbReference type="Gene3D" id="1.10.357.40">
    <property type="entry name" value="YbiA-like"/>
    <property type="match status" value="1"/>
</dbReference>
<feature type="region of interest" description="Disordered" evidence="1">
    <location>
        <begin position="1"/>
        <end position="187"/>
    </location>
</feature>
<feature type="compositionally biased region" description="Basic residues" evidence="1">
    <location>
        <begin position="722"/>
        <end position="731"/>
    </location>
</feature>
<feature type="compositionally biased region" description="Basic and acidic residues" evidence="1">
    <location>
        <begin position="567"/>
        <end position="580"/>
    </location>
</feature>
<feature type="region of interest" description="Disordered" evidence="1">
    <location>
        <begin position="872"/>
        <end position="971"/>
    </location>
</feature>
<dbReference type="Pfam" id="PF08719">
    <property type="entry name" value="NADAR"/>
    <property type="match status" value="1"/>
</dbReference>
<feature type="compositionally biased region" description="Low complexity" evidence="1">
    <location>
        <begin position="811"/>
        <end position="822"/>
    </location>
</feature>
<feature type="compositionally biased region" description="Polar residues" evidence="1">
    <location>
        <begin position="532"/>
        <end position="541"/>
    </location>
</feature>
<feature type="compositionally biased region" description="Polar residues" evidence="1">
    <location>
        <begin position="915"/>
        <end position="930"/>
    </location>
</feature>
<comment type="caution">
    <text evidence="3">The sequence shown here is derived from an EMBL/GenBank/DDBJ whole genome shotgun (WGS) entry which is preliminary data.</text>
</comment>
<feature type="compositionally biased region" description="Polar residues" evidence="1">
    <location>
        <begin position="117"/>
        <end position="134"/>
    </location>
</feature>
<dbReference type="AlphaFoldDB" id="A0AAD9MTU2"/>
<feature type="compositionally biased region" description="Low complexity" evidence="1">
    <location>
        <begin position="764"/>
        <end position="776"/>
    </location>
</feature>
<feature type="compositionally biased region" description="Low complexity" evidence="1">
    <location>
        <begin position="901"/>
        <end position="914"/>
    </location>
</feature>
<dbReference type="InterPro" id="IPR012816">
    <property type="entry name" value="NADAR"/>
</dbReference>
<feature type="domain" description="NADAR" evidence="2">
    <location>
        <begin position="982"/>
        <end position="1096"/>
    </location>
</feature>
<proteinExistence type="predicted"/>
<feature type="compositionally biased region" description="Polar residues" evidence="1">
    <location>
        <begin position="751"/>
        <end position="763"/>
    </location>
</feature>
<name>A0AAD9MTU2_9ANNE</name>
<feature type="compositionally biased region" description="Basic and acidic residues" evidence="1">
    <location>
        <begin position="516"/>
        <end position="530"/>
    </location>
</feature>
<feature type="compositionally biased region" description="Acidic residues" evidence="1">
    <location>
        <begin position="295"/>
        <end position="309"/>
    </location>
</feature>
<feature type="compositionally biased region" description="Basic and acidic residues" evidence="1">
    <location>
        <begin position="782"/>
        <end position="792"/>
    </location>
</feature>
<feature type="compositionally biased region" description="Basic and acidic residues" evidence="1">
    <location>
        <begin position="38"/>
        <end position="59"/>
    </location>
</feature>
<dbReference type="Proteomes" id="UP001208570">
    <property type="component" value="Unassembled WGS sequence"/>
</dbReference>
<evidence type="ECO:0000259" key="2">
    <source>
        <dbReference type="Pfam" id="PF08719"/>
    </source>
</evidence>
<feature type="compositionally biased region" description="Basic and acidic residues" evidence="1">
    <location>
        <begin position="316"/>
        <end position="343"/>
    </location>
</feature>
<feature type="compositionally biased region" description="Basic and acidic residues" evidence="1">
    <location>
        <begin position="428"/>
        <end position="450"/>
    </location>
</feature>
<feature type="compositionally biased region" description="Polar residues" evidence="1">
    <location>
        <begin position="8"/>
        <end position="17"/>
    </location>
</feature>
<protein>
    <recommendedName>
        <fullName evidence="2">NADAR domain-containing protein</fullName>
    </recommendedName>
</protein>
<evidence type="ECO:0000313" key="4">
    <source>
        <dbReference type="Proteomes" id="UP001208570"/>
    </source>
</evidence>
<feature type="compositionally biased region" description="Basic and acidic residues" evidence="1">
    <location>
        <begin position="457"/>
        <end position="481"/>
    </location>
</feature>
<evidence type="ECO:0000256" key="1">
    <source>
        <dbReference type="SAM" id="MobiDB-lite"/>
    </source>
</evidence>
<feature type="compositionally biased region" description="Polar residues" evidence="1">
    <location>
        <begin position="604"/>
        <end position="613"/>
    </location>
</feature>
<dbReference type="InterPro" id="IPR037238">
    <property type="entry name" value="YbiA-like_sf"/>
</dbReference>
<feature type="compositionally biased region" description="Polar residues" evidence="1">
    <location>
        <begin position="667"/>
        <end position="679"/>
    </location>
</feature>
<feature type="compositionally biased region" description="Polar residues" evidence="1">
    <location>
        <begin position="953"/>
        <end position="962"/>
    </location>
</feature>
<feature type="region of interest" description="Disordered" evidence="1">
    <location>
        <begin position="270"/>
        <end position="842"/>
    </location>
</feature>
<feature type="compositionally biased region" description="Basic and acidic residues" evidence="1">
    <location>
        <begin position="932"/>
        <end position="945"/>
    </location>
</feature>
<dbReference type="SUPFAM" id="SSF143990">
    <property type="entry name" value="YbiA-like"/>
    <property type="match status" value="1"/>
</dbReference>
<feature type="compositionally biased region" description="Basic and acidic residues" evidence="1">
    <location>
        <begin position="876"/>
        <end position="891"/>
    </location>
</feature>
<accession>A0AAD9MTU2</accession>
<feature type="compositionally biased region" description="Basic and acidic residues" evidence="1">
    <location>
        <begin position="83"/>
        <end position="104"/>
    </location>
</feature>
<dbReference type="EMBL" id="JAODUP010000825">
    <property type="protein sequence ID" value="KAK2143621.1"/>
    <property type="molecule type" value="Genomic_DNA"/>
</dbReference>
<sequence>MDEEKFSKSVQSTQQMSGADKSDLRNSSDACEIAKQSTNDEKPGESKISDVENRQKGEENGVSSENPTAGKHCEENQQSVLIPDDKRNLYDQGERVKYSSKDEQPGESGRSVPNPDVDNNQSDRNQETSACKTQESGEIKTREVSEKHRPDEGSTDRMEHDSDHQLRQTSKKTPALKPEEEKNATAEVELTTAQIEEKNVMFDLPTSDEQLEQSKIPYRQTDNGKNAAHSYSTDDGHHDAIGPSESKPGEKTNEVGGGNKILACYKCPMDEHQTKRTDERDDTPEQENPQQTESEMAEVESESDMEMEEGISIGDDQDKTETEPSSDVKNKSSADRFGEKVTDESNPQSANDKTFEKKATPVLNRSETTDKYEPSDTPRHPADDEQPDESKMSVVKKREEDGENGVASENSTDGGKRCEENEESVLELDDKRDTADDGRNETSDKTEDTRNNCMPGHSDDRQEKEGELSAAHPKRETRSLDDGGINVTETSEIVQMGGKDEVKYSTDDNQLEEMMTSDRDNFLDKRDPNGEKNATSECSTEYEQREKGEKPVSGSDDAKTVNVGGKEISDHANEKDRTVDIAEYIASNNGHHKESETAAGGRGQENSSVTDYSTVDDENVIGEGKVVSAHDPDQTVQTDGRDDVSGHCVGDKQHQESEPNADGTGPDASQTASENQSVESGAGDKGHSGNIIKIRHYNYASKLIRRKDSEDSKLNEQYGGRSTRKVKKMQKKGNFDIGRSQIQPAIHDLQNDSSIQQPSSRGLNNPAKNNQNPAQAECVDLSNKRPPSEPQEKMPTGQNGARNKRWSTKVNQTQPTAQNATQMKLSEGPEQHYRQTSEPGNAISIKQTMVNNRSNQEVKQQEVNIWINTKQADQTEMSKKPAHFTDKRQVEDAGIINNKMVPSVSGATSPSSVSRQDYTTGRHTFNNVSPTPDRHQARATKPDYSKRKKPTYNDRSPSTKSPSDVGRNPNLQGDYRGFAGKNDVLSNFYFCDLYVYNMYFWSTEQAYQWRKATFMGNKQAAKEIYDAEYASLATHIANKYFRGADLSKWIPHRVPVMRQLIRAKARSCKLFREELRDSGDRYIAEVVPGDQYWAIGDGKGRT</sequence>
<dbReference type="CDD" id="cd15457">
    <property type="entry name" value="NADAR"/>
    <property type="match status" value="1"/>
</dbReference>
<keyword evidence="4" id="KW-1185">Reference proteome</keyword>
<organism evidence="3 4">
    <name type="scientific">Paralvinella palmiformis</name>
    <dbReference type="NCBI Taxonomy" id="53620"/>
    <lineage>
        <taxon>Eukaryota</taxon>
        <taxon>Metazoa</taxon>
        <taxon>Spiralia</taxon>
        <taxon>Lophotrochozoa</taxon>
        <taxon>Annelida</taxon>
        <taxon>Polychaeta</taxon>
        <taxon>Sedentaria</taxon>
        <taxon>Canalipalpata</taxon>
        <taxon>Terebellida</taxon>
        <taxon>Terebelliformia</taxon>
        <taxon>Alvinellidae</taxon>
        <taxon>Paralvinella</taxon>
    </lineage>
</organism>
<reference evidence="3" key="1">
    <citation type="journal article" date="2023" name="Mol. Biol. Evol.">
        <title>Third-Generation Sequencing Reveals the Adaptive Role of the Epigenome in Three Deep-Sea Polychaetes.</title>
        <authorList>
            <person name="Perez M."/>
            <person name="Aroh O."/>
            <person name="Sun Y."/>
            <person name="Lan Y."/>
            <person name="Juniper S.K."/>
            <person name="Young C.R."/>
            <person name="Angers B."/>
            <person name="Qian P.Y."/>
        </authorList>
    </citation>
    <scope>NUCLEOTIDE SEQUENCE</scope>
    <source>
        <strain evidence="3">P08H-3</strain>
    </source>
</reference>
<evidence type="ECO:0000313" key="3">
    <source>
        <dbReference type="EMBL" id="KAK2143621.1"/>
    </source>
</evidence>
<feature type="region of interest" description="Disordered" evidence="1">
    <location>
        <begin position="199"/>
        <end position="258"/>
    </location>
</feature>
<feature type="compositionally biased region" description="Basic and acidic residues" evidence="1">
    <location>
        <begin position="628"/>
        <end position="657"/>
    </location>
</feature>
<feature type="compositionally biased region" description="Basic and acidic residues" evidence="1">
    <location>
        <begin position="270"/>
        <end position="279"/>
    </location>
</feature>
<gene>
    <name evidence="3" type="ORF">LSH36_825g03000</name>
</gene>
<feature type="compositionally biased region" description="Basic and acidic residues" evidence="1">
    <location>
        <begin position="135"/>
        <end position="166"/>
    </location>
</feature>